<dbReference type="AlphaFoldDB" id="A0A142JMZ4"/>
<dbReference type="EMBL" id="CP014844">
    <property type="protein sequence ID" value="AMR79456.1"/>
    <property type="molecule type" value="Genomic_DNA"/>
</dbReference>
<dbReference type="PANTHER" id="PTHR36251:SF2">
    <property type="entry name" value="GIFSY-2 PROPHAGE HOST SPECIFICITY PROTEIN J, PHAGE LAMBDA"/>
    <property type="match status" value="1"/>
</dbReference>
<dbReference type="Pfam" id="PF09327">
    <property type="entry name" value="Phage_Tail_Tip"/>
    <property type="match status" value="1"/>
</dbReference>
<feature type="domain" description="Bacteriophage T7 tail fibre protein-like N-terminal" evidence="1">
    <location>
        <begin position="5"/>
        <end position="110"/>
    </location>
</feature>
<dbReference type="InterPro" id="IPR015406">
    <property type="entry name" value="GpJ_CSF"/>
</dbReference>
<evidence type="ECO:0000313" key="3">
    <source>
        <dbReference type="EMBL" id="AMR79456.1"/>
    </source>
</evidence>
<dbReference type="PANTHER" id="PTHR36251">
    <property type="entry name" value="FELS-1 PROPHAGE HOST SPECIFICITY PROTEIN-RELATED"/>
    <property type="match status" value="1"/>
</dbReference>
<dbReference type="Pfam" id="PF03906">
    <property type="entry name" value="Phage_T7_tail"/>
    <property type="match status" value="1"/>
</dbReference>
<gene>
    <name evidence="3" type="ORF">A2G96_17860</name>
</gene>
<accession>A0A142JMZ4</accession>
<sequence length="699" mass="74330">MLSVYVTDGTRTDYTIDWPYLERSNIVVTANEAPRAFTFVDDHTVRVVTIFGEPLPAGQTLKIMRVTPDLVDYAKFVDAANLTADDLNRARLQCLFLIQERSGGITGSIGTVIQLIQNEIETVSGALDSIAQSQAILTSGLQTLDDLSSQIEVIGNEADALHQQILKEIEDRDAATTVLAQRLDKVEIDSQNLRASVTSEVNLLKSETAALASKTDTIQASLDRLEPGDEEDDKIAASIINTAVTSVKQDSALAKRVETLQATINEDITAQIQTEQTARVSADEALAQQITSLQSQIGEDLAQVIEDMQTSITAVDGKVTGLNAQYTLKAQVQRADGKAVMAAIGLAATSNDDMSGSEIVMMANRLVFADPASVDGPLKPLFTAGNVDGSPTFIIPANVMGDRTYPGRLLVDGSVEARSIKANEITGDKIKAGTLTAREVNVNFGGNIVPNASMVDVNGGLPNGWGTWNGIPGASVSFGDSDGGGVSVWFPNGTKGLFIRQLGPTGNIGAQQYALFSSTVFSVQEGTDYEYSVYSGAHRCTALVMLEYFTAAGASLAISPLDKVAYPDLFNPAQFGGGQNMALFKRIGGIHRAPAGACSARLHVGKYDTYAGNADSWGFFMKPMVAEASPGQTRLTPYKESGLGTKITPGGITTPSLSALSANIGLLRTATSGQRSELDSNSYRVYDGNNVMRVRLGIW</sequence>
<organism evidence="3 4">
    <name type="scientific">Cupriavidus nantongensis</name>
    <dbReference type="NCBI Taxonomy" id="1796606"/>
    <lineage>
        <taxon>Bacteria</taxon>
        <taxon>Pseudomonadati</taxon>
        <taxon>Pseudomonadota</taxon>
        <taxon>Betaproteobacteria</taxon>
        <taxon>Burkholderiales</taxon>
        <taxon>Burkholderiaceae</taxon>
        <taxon>Cupriavidus</taxon>
    </lineage>
</organism>
<dbReference type="STRING" id="1796606.A2G96_17860"/>
<dbReference type="Proteomes" id="UP000075238">
    <property type="component" value="Chromosome 1"/>
</dbReference>
<feature type="domain" description="Tip attachment protein J central straight fiber" evidence="2">
    <location>
        <begin position="306"/>
        <end position="373"/>
    </location>
</feature>
<dbReference type="InterPro" id="IPR053171">
    <property type="entry name" value="Viral_Tip_Attach_Protein"/>
</dbReference>
<dbReference type="KEGG" id="cnan:A2G96_17860"/>
<dbReference type="OrthoDB" id="109844at2"/>
<proteinExistence type="predicted"/>
<name>A0A142JMZ4_9BURK</name>
<dbReference type="InterPro" id="IPR005604">
    <property type="entry name" value="Phage_T7_tail_fibre-like_N"/>
</dbReference>
<evidence type="ECO:0000259" key="1">
    <source>
        <dbReference type="Pfam" id="PF03906"/>
    </source>
</evidence>
<dbReference type="RefSeq" id="WP_062801421.1">
    <property type="nucleotide sequence ID" value="NZ_CP014844.1"/>
</dbReference>
<keyword evidence="4" id="KW-1185">Reference proteome</keyword>
<protein>
    <submittedName>
        <fullName evidence="3">Uncharacterized protein</fullName>
    </submittedName>
</protein>
<evidence type="ECO:0000259" key="2">
    <source>
        <dbReference type="Pfam" id="PF09327"/>
    </source>
</evidence>
<reference evidence="3 4" key="1">
    <citation type="submission" date="2016-03" db="EMBL/GenBank/DDBJ databases">
        <title>Complete genome sequence of a novel chlorpyrifos degrading bacterium, Cupriavidus nantongensis sp. X1.</title>
        <authorList>
            <person name="Fang L."/>
        </authorList>
    </citation>
    <scope>NUCLEOTIDE SEQUENCE [LARGE SCALE GENOMIC DNA]</scope>
    <source>
        <strain evidence="3 4">X1</strain>
    </source>
</reference>
<evidence type="ECO:0000313" key="4">
    <source>
        <dbReference type="Proteomes" id="UP000075238"/>
    </source>
</evidence>